<dbReference type="EMBL" id="BTRK01000002">
    <property type="protein sequence ID" value="GMR34427.1"/>
    <property type="molecule type" value="Genomic_DNA"/>
</dbReference>
<protein>
    <submittedName>
        <fullName evidence="1">Uncharacterized protein</fullName>
    </submittedName>
</protein>
<feature type="non-terminal residue" evidence="1">
    <location>
        <position position="1"/>
    </location>
</feature>
<comment type="caution">
    <text evidence="1">The sequence shown here is derived from an EMBL/GenBank/DDBJ whole genome shotgun (WGS) entry which is preliminary data.</text>
</comment>
<evidence type="ECO:0000313" key="1">
    <source>
        <dbReference type="EMBL" id="GMR34427.1"/>
    </source>
</evidence>
<name>A0AAN5C948_9BILA</name>
<sequence>PIYSALECYKNSPKPQSTKPSKLGHIFIRKPTNPGKKLGQTIGKYIFGLPKKGSYQPMGCDRRSICKTEGCTTSKMRNGKNRTLCCCKGELCNPGA</sequence>
<proteinExistence type="predicted"/>
<organism evidence="1 2">
    <name type="scientific">Pristionchus mayeri</name>
    <dbReference type="NCBI Taxonomy" id="1317129"/>
    <lineage>
        <taxon>Eukaryota</taxon>
        <taxon>Metazoa</taxon>
        <taxon>Ecdysozoa</taxon>
        <taxon>Nematoda</taxon>
        <taxon>Chromadorea</taxon>
        <taxon>Rhabditida</taxon>
        <taxon>Rhabditina</taxon>
        <taxon>Diplogasteromorpha</taxon>
        <taxon>Diplogasteroidea</taxon>
        <taxon>Neodiplogasteridae</taxon>
        <taxon>Pristionchus</taxon>
    </lineage>
</organism>
<reference evidence="2" key="1">
    <citation type="submission" date="2022-10" db="EMBL/GenBank/DDBJ databases">
        <title>Genome assembly of Pristionchus species.</title>
        <authorList>
            <person name="Yoshida K."/>
            <person name="Sommer R.J."/>
        </authorList>
    </citation>
    <scope>NUCLEOTIDE SEQUENCE [LARGE SCALE GENOMIC DNA]</scope>
    <source>
        <strain evidence="2">RS5460</strain>
    </source>
</reference>
<dbReference type="Proteomes" id="UP001328107">
    <property type="component" value="Unassembled WGS sequence"/>
</dbReference>
<keyword evidence="2" id="KW-1185">Reference proteome</keyword>
<feature type="non-terminal residue" evidence="1">
    <location>
        <position position="96"/>
    </location>
</feature>
<gene>
    <name evidence="1" type="ORF">PMAYCL1PPCAC_04622</name>
</gene>
<evidence type="ECO:0000313" key="2">
    <source>
        <dbReference type="Proteomes" id="UP001328107"/>
    </source>
</evidence>
<dbReference type="AlphaFoldDB" id="A0AAN5C948"/>
<accession>A0AAN5C948</accession>